<evidence type="ECO:0000256" key="1">
    <source>
        <dbReference type="ARBA" id="ARBA00006964"/>
    </source>
</evidence>
<dbReference type="Gene3D" id="3.40.1390.30">
    <property type="entry name" value="NIF3 (NGG1p interacting factor 3)-like"/>
    <property type="match status" value="1"/>
</dbReference>
<feature type="binding site" evidence="2">
    <location>
        <position position="115"/>
    </location>
    <ligand>
        <name>a divalent metal cation</name>
        <dbReference type="ChEBI" id="CHEBI:60240"/>
        <label>1</label>
    </ligand>
</feature>
<dbReference type="EMBL" id="CAKXYY010000020">
    <property type="protein sequence ID" value="CAH2354995.1"/>
    <property type="molecule type" value="Genomic_DNA"/>
</dbReference>
<dbReference type="Proteomes" id="UP000837801">
    <property type="component" value="Unassembled WGS sequence"/>
</dbReference>
<dbReference type="PANTHER" id="PTHR13799">
    <property type="entry name" value="NGG1 INTERACTING FACTOR 3"/>
    <property type="match status" value="1"/>
</dbReference>
<keyword evidence="2" id="KW-0479">Metal-binding</keyword>
<evidence type="ECO:0000256" key="2">
    <source>
        <dbReference type="PIRSR" id="PIRSR602678-1"/>
    </source>
</evidence>
<reference evidence="3" key="1">
    <citation type="submission" date="2022-03" db="EMBL/GenBank/DDBJ databases">
        <authorList>
            <person name="Legras J.-L."/>
            <person name="Devillers H."/>
            <person name="Grondin C."/>
        </authorList>
    </citation>
    <scope>NUCLEOTIDE SEQUENCE</scope>
    <source>
        <strain evidence="3">CLIB 1423</strain>
    </source>
</reference>
<feature type="binding site" evidence="2">
    <location>
        <position position="241"/>
    </location>
    <ligand>
        <name>a divalent metal cation</name>
        <dbReference type="ChEBI" id="CHEBI:60240"/>
        <label>1</label>
    </ligand>
</feature>
<feature type="binding site" evidence="2">
    <location>
        <position position="245"/>
    </location>
    <ligand>
        <name>a divalent metal cation</name>
        <dbReference type="ChEBI" id="CHEBI:60240"/>
        <label>1</label>
    </ligand>
</feature>
<comment type="caution">
    <text evidence="3">The sequence shown here is derived from an EMBL/GenBank/DDBJ whole genome shotgun (WGS) entry which is preliminary data.</text>
</comment>
<organism evidence="3 4">
    <name type="scientific">[Candida] railenensis</name>
    <dbReference type="NCBI Taxonomy" id="45579"/>
    <lineage>
        <taxon>Eukaryota</taxon>
        <taxon>Fungi</taxon>
        <taxon>Dikarya</taxon>
        <taxon>Ascomycota</taxon>
        <taxon>Saccharomycotina</taxon>
        <taxon>Pichiomycetes</taxon>
        <taxon>Debaryomycetaceae</taxon>
        <taxon>Kurtzmaniella</taxon>
    </lineage>
</organism>
<feature type="binding site" evidence="2">
    <location>
        <position position="77"/>
    </location>
    <ligand>
        <name>a divalent metal cation</name>
        <dbReference type="ChEBI" id="CHEBI:60240"/>
        <label>1</label>
    </ligand>
</feature>
<dbReference type="PANTHER" id="PTHR13799:SF13">
    <property type="entry name" value="NIF3-LIKE PROTEIN 1"/>
    <property type="match status" value="1"/>
</dbReference>
<proteinExistence type="inferred from homology"/>
<dbReference type="InterPro" id="IPR036069">
    <property type="entry name" value="DUF34/NIF3_sf"/>
</dbReference>
<protein>
    <submittedName>
        <fullName evidence="3">NGG1-interacting factor 3</fullName>
    </submittedName>
</protein>
<sequence length="279" mass="30525">MSKNVVKTAVNAIQKFYPIKLADKTWDNTGLLVDASHDEQSSSAADEKIRVLLTIDLTQDVANEAIQNKSNLIMAYHPFIFKGLKSIGQSDPQQKSLVKLIRNGISVYCPHTAVDSAKGGVNDFLADGISKGIKEDSREVVEKDKEEEGCGMGRIIQLSKPTPLSKLVDNVKVSLGLSHLQVALARGENKEHLISSIAICAGSGGGVFRGLKADLFYTGELSHHEALYFNETGSSIIVCNHSNTERAFLNTIQEQLIEELPEGSEVKISEKDKDPFQTW</sequence>
<dbReference type="GO" id="GO:0046872">
    <property type="term" value="F:metal ion binding"/>
    <property type="evidence" value="ECO:0007669"/>
    <property type="project" value="UniProtKB-KW"/>
</dbReference>
<dbReference type="Pfam" id="PF01784">
    <property type="entry name" value="DUF34_NIF3"/>
    <property type="match status" value="1"/>
</dbReference>
<dbReference type="SUPFAM" id="SSF102705">
    <property type="entry name" value="NIF3 (NGG1p interacting factor 3)-like"/>
    <property type="match status" value="1"/>
</dbReference>
<evidence type="ECO:0000313" key="3">
    <source>
        <dbReference type="EMBL" id="CAH2354995.1"/>
    </source>
</evidence>
<name>A0A9P0W0T8_9ASCO</name>
<dbReference type="FunFam" id="3.40.1390.30:FF:000001">
    <property type="entry name" value="GTP cyclohydrolase 1 type 2"/>
    <property type="match status" value="1"/>
</dbReference>
<comment type="similarity">
    <text evidence="1">Belongs to the GTP cyclohydrolase I type 2/NIF3 family.</text>
</comment>
<evidence type="ECO:0000313" key="4">
    <source>
        <dbReference type="Proteomes" id="UP000837801"/>
    </source>
</evidence>
<keyword evidence="4" id="KW-1185">Reference proteome</keyword>
<accession>A0A9P0W0T8</accession>
<dbReference type="AlphaFoldDB" id="A0A9P0W0T8"/>
<dbReference type="GO" id="GO:0005739">
    <property type="term" value="C:mitochondrion"/>
    <property type="evidence" value="ECO:0007669"/>
    <property type="project" value="TreeGrafter"/>
</dbReference>
<gene>
    <name evidence="3" type="ORF">CLIB1423_20S01684</name>
</gene>
<dbReference type="NCBIfam" id="TIGR00486">
    <property type="entry name" value="YbgI_SA1388"/>
    <property type="match status" value="1"/>
</dbReference>
<dbReference type="InterPro" id="IPR002678">
    <property type="entry name" value="DUF34/NIF3"/>
</dbReference>
<dbReference type="OrthoDB" id="3345469at2759"/>